<keyword evidence="2" id="KW-1185">Reference proteome</keyword>
<protein>
    <submittedName>
        <fullName evidence="1">Uncharacterized protein</fullName>
    </submittedName>
</protein>
<comment type="caution">
    <text evidence="1">The sequence shown here is derived from an EMBL/GenBank/DDBJ whole genome shotgun (WGS) entry which is preliminary data.</text>
</comment>
<dbReference type="AlphaFoldDB" id="A0A1Y1XCA6"/>
<evidence type="ECO:0000313" key="2">
    <source>
        <dbReference type="Proteomes" id="UP000193944"/>
    </source>
</evidence>
<sequence length="255" mass="29792">MLKWGKSTLHGSSWKHRYSFSTSELELKFDKNKYRKIDNSFDLENFIEINESSIINDNNLSVKSNNNTEEEKKKWLSASIYSSSSEKSSYDSNGIDNNHRRSSVISEPIKERDVMEWKKYVKYEIKETDYLNLNIKYNLKYNSNYEVENIPEEIIMELLNNQLLSQEVESTNPTSIINNVNSKSSYFVTSTTTIPSPLIRASNLKNHNFKYNDSDTILKEDNSSFTSELTANVPQTISTDRPENNIWNSLYIYEY</sequence>
<accession>A0A1Y1XCA6</accession>
<name>A0A1Y1XCA6_9FUNG</name>
<reference evidence="1 2" key="1">
    <citation type="submission" date="2016-08" db="EMBL/GenBank/DDBJ databases">
        <title>A Parts List for Fungal Cellulosomes Revealed by Comparative Genomics.</title>
        <authorList>
            <consortium name="DOE Joint Genome Institute"/>
            <person name="Haitjema C.H."/>
            <person name="Gilmore S.P."/>
            <person name="Henske J.K."/>
            <person name="Solomon K.V."/>
            <person name="De Groot R."/>
            <person name="Kuo A."/>
            <person name="Mondo S.J."/>
            <person name="Salamov A.A."/>
            <person name="Labutti K."/>
            <person name="Zhao Z."/>
            <person name="Chiniquy J."/>
            <person name="Barry K."/>
            <person name="Brewer H.M."/>
            <person name="Purvine S.O."/>
            <person name="Wright A.T."/>
            <person name="Boxma B."/>
            <person name="Van Alen T."/>
            <person name="Hackstein J.H."/>
            <person name="Baker S.E."/>
            <person name="Grigoriev I.V."/>
            <person name="O'Malley M.A."/>
        </authorList>
    </citation>
    <scope>NUCLEOTIDE SEQUENCE [LARGE SCALE GENOMIC DNA]</scope>
    <source>
        <strain evidence="1 2">S4</strain>
    </source>
</reference>
<gene>
    <name evidence="1" type="ORF">BCR32DRAFT_243419</name>
</gene>
<dbReference type="Proteomes" id="UP000193944">
    <property type="component" value="Unassembled WGS sequence"/>
</dbReference>
<proteinExistence type="predicted"/>
<evidence type="ECO:0000313" key="1">
    <source>
        <dbReference type="EMBL" id="ORX83355.1"/>
    </source>
</evidence>
<organism evidence="1 2">
    <name type="scientific">Anaeromyces robustus</name>
    <dbReference type="NCBI Taxonomy" id="1754192"/>
    <lineage>
        <taxon>Eukaryota</taxon>
        <taxon>Fungi</taxon>
        <taxon>Fungi incertae sedis</taxon>
        <taxon>Chytridiomycota</taxon>
        <taxon>Chytridiomycota incertae sedis</taxon>
        <taxon>Neocallimastigomycetes</taxon>
        <taxon>Neocallimastigales</taxon>
        <taxon>Neocallimastigaceae</taxon>
        <taxon>Anaeromyces</taxon>
    </lineage>
</organism>
<reference evidence="1 2" key="2">
    <citation type="submission" date="2016-08" db="EMBL/GenBank/DDBJ databases">
        <title>Pervasive Adenine N6-methylation of Active Genes in Fungi.</title>
        <authorList>
            <consortium name="DOE Joint Genome Institute"/>
            <person name="Mondo S.J."/>
            <person name="Dannebaum R.O."/>
            <person name="Kuo R.C."/>
            <person name="Labutti K."/>
            <person name="Haridas S."/>
            <person name="Kuo A."/>
            <person name="Salamov A."/>
            <person name="Ahrendt S.R."/>
            <person name="Lipzen A."/>
            <person name="Sullivan W."/>
            <person name="Andreopoulos W.B."/>
            <person name="Clum A."/>
            <person name="Lindquist E."/>
            <person name="Daum C."/>
            <person name="Ramamoorthy G.K."/>
            <person name="Gryganskyi A."/>
            <person name="Culley D."/>
            <person name="Magnuson J.K."/>
            <person name="James T.Y."/>
            <person name="O'Malley M.A."/>
            <person name="Stajich J.E."/>
            <person name="Spatafora J.W."/>
            <person name="Visel A."/>
            <person name="Grigoriev I.V."/>
        </authorList>
    </citation>
    <scope>NUCLEOTIDE SEQUENCE [LARGE SCALE GENOMIC DNA]</scope>
    <source>
        <strain evidence="1 2">S4</strain>
    </source>
</reference>
<dbReference type="OrthoDB" id="10544653at2759"/>
<dbReference type="EMBL" id="MCFG01000074">
    <property type="protein sequence ID" value="ORX83355.1"/>
    <property type="molecule type" value="Genomic_DNA"/>
</dbReference>